<dbReference type="AlphaFoldDB" id="A0A051TSN0"/>
<keyword evidence="2" id="KW-1133">Transmembrane helix</keyword>
<evidence type="ECO:0000313" key="4">
    <source>
        <dbReference type="Proteomes" id="UP000025947"/>
    </source>
</evidence>
<feature type="transmembrane region" description="Helical" evidence="2">
    <location>
        <begin position="36"/>
        <end position="54"/>
    </location>
</feature>
<feature type="transmembrane region" description="Helical" evidence="2">
    <location>
        <begin position="12"/>
        <end position="30"/>
    </location>
</feature>
<evidence type="ECO:0000256" key="2">
    <source>
        <dbReference type="SAM" id="Phobius"/>
    </source>
</evidence>
<dbReference type="PATRIC" id="fig|1324261.3.peg.4951"/>
<protein>
    <submittedName>
        <fullName evidence="3">Uncharacterized protein</fullName>
    </submittedName>
</protein>
<feature type="region of interest" description="Disordered" evidence="1">
    <location>
        <begin position="76"/>
        <end position="97"/>
    </location>
</feature>
<dbReference type="Proteomes" id="UP000025947">
    <property type="component" value="Unassembled WGS sequence"/>
</dbReference>
<comment type="caution">
    <text evidence="3">The sequence shown here is derived from an EMBL/GenBank/DDBJ whole genome shotgun (WGS) entry which is preliminary data.</text>
</comment>
<gene>
    <name evidence="3" type="ORF">K875_04906</name>
</gene>
<keyword evidence="2" id="KW-0812">Transmembrane</keyword>
<name>A0A051TSN0_9MYCO</name>
<dbReference type="HOGENOM" id="CLU_2383085_0_0_11"/>
<accession>A0A051TSN0</accession>
<proteinExistence type="predicted"/>
<dbReference type="RefSeq" id="WP_044487227.1">
    <property type="nucleotide sequence ID" value="NZ_KK328284.1"/>
</dbReference>
<organism evidence="3 4">
    <name type="scientific">Mycobacterium [tuberculosis] TKK-01-0051</name>
    <dbReference type="NCBI Taxonomy" id="1324261"/>
    <lineage>
        <taxon>Bacteria</taxon>
        <taxon>Bacillati</taxon>
        <taxon>Actinomycetota</taxon>
        <taxon>Actinomycetes</taxon>
        <taxon>Mycobacteriales</taxon>
        <taxon>Mycobacteriaceae</taxon>
        <taxon>Mycobacterium</taxon>
        <taxon>Mycobacterium avium complex (MAC)</taxon>
    </lineage>
</organism>
<reference evidence="3 4" key="1">
    <citation type="submission" date="2014-04" db="EMBL/GenBank/DDBJ databases">
        <title>The Genome Sequence of Mycobacterium tuberculosis TKK-01-0051.</title>
        <authorList>
            <consortium name="The Broad Institute Genomics Platform"/>
            <consortium name="The Broad Institute Genome Sequencing Center for Infectious Disease"/>
            <person name="Earl A.M."/>
            <person name="Cohen K."/>
            <person name="Pym A."/>
            <person name="Bishai W."/>
            <person name="Maharaj K."/>
            <person name="Desjardins C."/>
            <person name="Abeel T."/>
            <person name="Young S."/>
            <person name="Zeng Q."/>
            <person name="Gargeya S."/>
            <person name="Abouelleil A."/>
            <person name="Alvarado L."/>
            <person name="Chapman S.B."/>
            <person name="Gainer-Dewar J."/>
            <person name="Goldberg J."/>
            <person name="Griggs A."/>
            <person name="Gujja S."/>
            <person name="Hansen M."/>
            <person name="Howarth C."/>
            <person name="Imamovic A."/>
            <person name="Larimer J."/>
            <person name="Murphy C."/>
            <person name="Naylor J."/>
            <person name="Pearson M."/>
            <person name="Poon T.W."/>
            <person name="Priest M."/>
            <person name="Roberts A."/>
            <person name="Saif S."/>
            <person name="Shea T."/>
            <person name="Sykes S."/>
            <person name="Wortman J."/>
            <person name="Nusbaum C."/>
            <person name="Birren B."/>
        </authorList>
    </citation>
    <scope>NUCLEOTIDE SEQUENCE [LARGE SCALE GENOMIC DNA]</scope>
    <source>
        <strain evidence="3 4">TKK-01-0051</strain>
    </source>
</reference>
<dbReference type="EMBL" id="JLXW01000011">
    <property type="protein sequence ID" value="KBZ59346.1"/>
    <property type="molecule type" value="Genomic_DNA"/>
</dbReference>
<keyword evidence="4" id="KW-1185">Reference proteome</keyword>
<evidence type="ECO:0000256" key="1">
    <source>
        <dbReference type="SAM" id="MobiDB-lite"/>
    </source>
</evidence>
<evidence type="ECO:0000313" key="3">
    <source>
        <dbReference type="EMBL" id="KBZ59346.1"/>
    </source>
</evidence>
<keyword evidence="2" id="KW-0472">Membrane</keyword>
<sequence>MRQTINRQRPDARLPIAETLWVIAGSVLLLALGDVVILVALALAAAAIATAWWIRRTAGRRALRDNVALAAVSHLPAGRREPKTPSAQAPWHRRSAA</sequence>